<organism evidence="5 6">
    <name type="scientific">Dorea ammoniilytica</name>
    <dbReference type="NCBI Taxonomy" id="2981788"/>
    <lineage>
        <taxon>Bacteria</taxon>
        <taxon>Bacillati</taxon>
        <taxon>Bacillota</taxon>
        <taxon>Clostridia</taxon>
        <taxon>Lachnospirales</taxon>
        <taxon>Lachnospiraceae</taxon>
        <taxon>Dorea</taxon>
    </lineage>
</organism>
<dbReference type="SUPFAM" id="SSF56112">
    <property type="entry name" value="Protein kinase-like (PK-like)"/>
    <property type="match status" value="1"/>
</dbReference>
<evidence type="ECO:0000256" key="1">
    <source>
        <dbReference type="SAM" id="Coils"/>
    </source>
</evidence>
<evidence type="ECO:0000313" key="5">
    <source>
        <dbReference type="EMBL" id="MCU6699671.1"/>
    </source>
</evidence>
<name>A0ABT2S511_9FIRM</name>
<accession>A0ABT2S511</accession>
<dbReference type="PROSITE" id="PS50011">
    <property type="entry name" value="PROTEIN_KINASE_DOM"/>
    <property type="match status" value="1"/>
</dbReference>
<proteinExistence type="predicted"/>
<dbReference type="InterPro" id="IPR000719">
    <property type="entry name" value="Prot_kinase_dom"/>
</dbReference>
<dbReference type="InterPro" id="IPR011009">
    <property type="entry name" value="Kinase-like_dom_sf"/>
</dbReference>
<comment type="caution">
    <text evidence="5">The sequence shown here is derived from an EMBL/GenBank/DDBJ whole genome shotgun (WGS) entry which is preliminary data.</text>
</comment>
<keyword evidence="1" id="KW-0175">Coiled coil</keyword>
<evidence type="ECO:0000313" key="6">
    <source>
        <dbReference type="Proteomes" id="UP001207605"/>
    </source>
</evidence>
<gene>
    <name evidence="5" type="ORF">OCV65_05390</name>
</gene>
<feature type="domain" description="Protein kinase" evidence="4">
    <location>
        <begin position="1"/>
        <end position="201"/>
    </location>
</feature>
<keyword evidence="6" id="KW-1185">Reference proteome</keyword>
<keyword evidence="3" id="KW-0812">Transmembrane</keyword>
<keyword evidence="3" id="KW-1133">Transmembrane helix</keyword>
<dbReference type="EMBL" id="JAOQJV010000004">
    <property type="protein sequence ID" value="MCU6699671.1"/>
    <property type="molecule type" value="Genomic_DNA"/>
</dbReference>
<sequence>MEEKRNYEILKFVMHGDKCYMSTDIVKGKPLIVWLKYHAHITKEQFYEWARQIIADLDHFHRCRGNPCYQYVNPYSVIVGEDRKVYLLDLASKEQEDMMHLMQRRYVRENFLSPENQYYQKSEEKEDIYGFGKMIQYVLSSVELEPELKFLESVRIQKIITRCLDKQGKKRYQKLSDLSGQFSLSEKRNGSKKIMYVMIALAVIGLLVLSGNRIVSCISGQSRRQGGQDTKLADTERKEDMKAQAYQEQFQELKEQWETERKELQDESSKREQELLYDLAFVYFSQMKDYEVCSRYLEEMKEPDAFAKDMVRLCGMMSRADGEDDNTEKRTEDEEESVEMLLERMRQEIPDEEDERYAECIEFAKEQLQKEDVVEKQTSGEES</sequence>
<feature type="transmembrane region" description="Helical" evidence="3">
    <location>
        <begin position="194"/>
        <end position="215"/>
    </location>
</feature>
<dbReference type="Proteomes" id="UP001207605">
    <property type="component" value="Unassembled WGS sequence"/>
</dbReference>
<protein>
    <recommendedName>
        <fullName evidence="4">Protein kinase domain-containing protein</fullName>
    </recommendedName>
</protein>
<reference evidence="5 6" key="1">
    <citation type="journal article" date="2021" name="ISME Commun">
        <title>Automated analysis of genomic sequences facilitates high-throughput and comprehensive description of bacteria.</title>
        <authorList>
            <person name="Hitch T.C.A."/>
        </authorList>
    </citation>
    <scope>NUCLEOTIDE SEQUENCE [LARGE SCALE GENOMIC DNA]</scope>
    <source>
        <strain evidence="5 6">Sanger_02</strain>
    </source>
</reference>
<evidence type="ECO:0000259" key="4">
    <source>
        <dbReference type="PROSITE" id="PS50011"/>
    </source>
</evidence>
<feature type="coiled-coil region" evidence="1">
    <location>
        <begin position="236"/>
        <end position="274"/>
    </location>
</feature>
<dbReference type="Gene3D" id="1.10.510.10">
    <property type="entry name" value="Transferase(Phosphotransferase) domain 1"/>
    <property type="match status" value="1"/>
</dbReference>
<dbReference type="RefSeq" id="WP_262581228.1">
    <property type="nucleotide sequence ID" value="NZ_JAOQJV010000004.1"/>
</dbReference>
<feature type="region of interest" description="Disordered" evidence="2">
    <location>
        <begin position="319"/>
        <end position="338"/>
    </location>
</feature>
<evidence type="ECO:0000256" key="3">
    <source>
        <dbReference type="SAM" id="Phobius"/>
    </source>
</evidence>
<evidence type="ECO:0000256" key="2">
    <source>
        <dbReference type="SAM" id="MobiDB-lite"/>
    </source>
</evidence>
<keyword evidence="3" id="KW-0472">Membrane</keyword>